<feature type="transmembrane region" description="Helical" evidence="1">
    <location>
        <begin position="46"/>
        <end position="68"/>
    </location>
</feature>
<comment type="caution">
    <text evidence="2">The sequence shown here is derived from an EMBL/GenBank/DDBJ whole genome shotgun (WGS) entry which is preliminary data.</text>
</comment>
<accession>A0AAD4ZA22</accession>
<gene>
    <name evidence="2" type="ORF">L3X38_017437</name>
</gene>
<dbReference type="AlphaFoldDB" id="A0AAD4ZA22"/>
<keyword evidence="1" id="KW-1133">Transmembrane helix</keyword>
<evidence type="ECO:0000256" key="1">
    <source>
        <dbReference type="SAM" id="Phobius"/>
    </source>
</evidence>
<name>A0AAD4ZA22_PRUDU</name>
<protein>
    <submittedName>
        <fullName evidence="2">Uncharacterized protein</fullName>
    </submittedName>
</protein>
<evidence type="ECO:0000313" key="3">
    <source>
        <dbReference type="Proteomes" id="UP001054821"/>
    </source>
</evidence>
<keyword evidence="1" id="KW-0472">Membrane</keyword>
<evidence type="ECO:0000313" key="2">
    <source>
        <dbReference type="EMBL" id="KAI5338166.1"/>
    </source>
</evidence>
<organism evidence="2 3">
    <name type="scientific">Prunus dulcis</name>
    <name type="common">Almond</name>
    <name type="synonym">Amygdalus dulcis</name>
    <dbReference type="NCBI Taxonomy" id="3755"/>
    <lineage>
        <taxon>Eukaryota</taxon>
        <taxon>Viridiplantae</taxon>
        <taxon>Streptophyta</taxon>
        <taxon>Embryophyta</taxon>
        <taxon>Tracheophyta</taxon>
        <taxon>Spermatophyta</taxon>
        <taxon>Magnoliopsida</taxon>
        <taxon>eudicotyledons</taxon>
        <taxon>Gunneridae</taxon>
        <taxon>Pentapetalae</taxon>
        <taxon>rosids</taxon>
        <taxon>fabids</taxon>
        <taxon>Rosales</taxon>
        <taxon>Rosaceae</taxon>
        <taxon>Amygdaloideae</taxon>
        <taxon>Amygdaleae</taxon>
        <taxon>Prunus</taxon>
    </lineage>
</organism>
<reference evidence="2 3" key="1">
    <citation type="journal article" date="2022" name="G3 (Bethesda)">
        <title>Whole-genome sequence and methylome profiling of the almond [Prunus dulcis (Mill.) D.A. Webb] cultivar 'Nonpareil'.</title>
        <authorList>
            <person name="D'Amico-Willman K.M."/>
            <person name="Ouma W.Z."/>
            <person name="Meulia T."/>
            <person name="Sideli G.M."/>
            <person name="Gradziel T.M."/>
            <person name="Fresnedo-Ramirez J."/>
        </authorList>
    </citation>
    <scope>NUCLEOTIDE SEQUENCE [LARGE SCALE GENOMIC DNA]</scope>
    <source>
        <strain evidence="2">Clone GOH B32 T37-40</strain>
    </source>
</reference>
<sequence>MKLPHVSEFKDQTPRMLRKDNEALGNTLVAFTNKNNGCLQHGATNLGYHFAAMMTMMAHFFFSLLLAAEIAQSKIVTFMMIVLLGKLETVISGSLDDCIKCNA</sequence>
<keyword evidence="3" id="KW-1185">Reference proteome</keyword>
<dbReference type="Proteomes" id="UP001054821">
    <property type="component" value="Chromosome 3"/>
</dbReference>
<keyword evidence="1" id="KW-0812">Transmembrane</keyword>
<proteinExistence type="predicted"/>
<dbReference type="EMBL" id="JAJFAZ020000003">
    <property type="protein sequence ID" value="KAI5338166.1"/>
    <property type="molecule type" value="Genomic_DNA"/>
</dbReference>